<dbReference type="SUPFAM" id="SSF52343">
    <property type="entry name" value="Ferredoxin reductase-like, C-terminal NADP-linked domain"/>
    <property type="match status" value="1"/>
</dbReference>
<evidence type="ECO:0000313" key="13">
    <source>
        <dbReference type="Proteomes" id="UP000054870"/>
    </source>
</evidence>
<reference evidence="12" key="1">
    <citation type="submission" date="2016-01" db="EMBL/GenBank/DDBJ databases">
        <authorList>
            <person name="Peeters C."/>
        </authorList>
    </citation>
    <scope>NUCLEOTIDE SEQUENCE [LARGE SCALE GENOMIC DNA]</scope>
    <source>
        <strain evidence="12">LMG 29318</strain>
    </source>
</reference>
<keyword evidence="7" id="KW-0408">Iron</keyword>
<keyword evidence="5" id="KW-0274">FAD</keyword>
<organism evidence="12 13">
    <name type="scientific">Caballeronia catudaia</name>
    <dbReference type="NCBI Taxonomy" id="1777136"/>
    <lineage>
        <taxon>Bacteria</taxon>
        <taxon>Pseudomonadati</taxon>
        <taxon>Pseudomonadota</taxon>
        <taxon>Betaproteobacteria</taxon>
        <taxon>Burkholderiales</taxon>
        <taxon>Burkholderiaceae</taxon>
        <taxon>Caballeronia</taxon>
    </lineage>
</organism>
<dbReference type="InterPro" id="IPR050415">
    <property type="entry name" value="MRET"/>
</dbReference>
<dbReference type="PRINTS" id="PR00410">
    <property type="entry name" value="PHEHYDRXLASE"/>
</dbReference>
<feature type="domain" description="FAD-binding FR-type" evidence="11">
    <location>
        <begin position="34"/>
        <end position="137"/>
    </location>
</feature>
<evidence type="ECO:0000256" key="4">
    <source>
        <dbReference type="ARBA" id="ARBA00022723"/>
    </source>
</evidence>
<dbReference type="InterPro" id="IPR017927">
    <property type="entry name" value="FAD-bd_FR_type"/>
</dbReference>
<dbReference type="CDD" id="cd06215">
    <property type="entry name" value="FNR_iron_sulfur_binding_1"/>
    <property type="match status" value="1"/>
</dbReference>
<dbReference type="Gene3D" id="2.40.30.10">
    <property type="entry name" value="Translation factors"/>
    <property type="match status" value="1"/>
</dbReference>
<dbReference type="PROSITE" id="PS51384">
    <property type="entry name" value="FAD_FR"/>
    <property type="match status" value="1"/>
</dbReference>
<keyword evidence="13" id="KW-1185">Reference proteome</keyword>
<name>A0A158BB08_9BURK</name>
<dbReference type="GO" id="GO:0051537">
    <property type="term" value="F:2 iron, 2 sulfur cluster binding"/>
    <property type="evidence" value="ECO:0007669"/>
    <property type="project" value="UniProtKB-KW"/>
</dbReference>
<dbReference type="Proteomes" id="UP000054870">
    <property type="component" value="Unassembled WGS sequence"/>
</dbReference>
<evidence type="ECO:0000256" key="6">
    <source>
        <dbReference type="ARBA" id="ARBA00023002"/>
    </source>
</evidence>
<keyword evidence="2" id="KW-0285">Flavoprotein</keyword>
<dbReference type="GO" id="GO:0046872">
    <property type="term" value="F:metal ion binding"/>
    <property type="evidence" value="ECO:0007669"/>
    <property type="project" value="UniProtKB-KW"/>
</dbReference>
<sequence>MNSVEKFFAPALDLDNRLADALTWEQGGRLWPSSEQQTLTCCRVVDETHDIKSFEFRTADGLPVRFEPGQFMTVSASVNGQSVERCYTISSPPTRPFLVSITVKRVPGGTMSNWLHDNMKPGCELRAYGPSGTFTPTAAPATKSLYLSAGSGVTPLMSMTRASTDLGLNRDVIFIHSARTPADIVFREELSRLARLSPRLRVFFVCEGVGDEADWDGPVGRLSHQLLSQWAPDYLEREVFTCGPAGYMSAVRGLLLEGGHDPARYHQESFDISAGVAREPAPAAKEADSACGTFTVKLSRSAKSFTMSATDTLLSAAKKAGVAVASSCSQGVCGTCKTKLLEGSVDMKHNGGIRDREVQKGFRLLCCSRPTSDLVLEL</sequence>
<dbReference type="InterPro" id="IPR039261">
    <property type="entry name" value="FNR_nucleotide-bd"/>
</dbReference>
<dbReference type="InterPro" id="IPR006058">
    <property type="entry name" value="2Fe2S_fd_BS"/>
</dbReference>
<gene>
    <name evidence="12" type="ORF">AWB75_03200</name>
</gene>
<dbReference type="PROSITE" id="PS51085">
    <property type="entry name" value="2FE2S_FER_2"/>
    <property type="match status" value="1"/>
</dbReference>
<dbReference type="OrthoDB" id="370747at2"/>
<keyword evidence="6" id="KW-0560">Oxidoreductase</keyword>
<dbReference type="AlphaFoldDB" id="A0A158BB08"/>
<evidence type="ECO:0000256" key="8">
    <source>
        <dbReference type="ARBA" id="ARBA00023014"/>
    </source>
</evidence>
<evidence type="ECO:0000256" key="5">
    <source>
        <dbReference type="ARBA" id="ARBA00022827"/>
    </source>
</evidence>
<dbReference type="PANTHER" id="PTHR47354">
    <property type="entry name" value="NADH OXIDOREDUCTASE HCR"/>
    <property type="match status" value="1"/>
</dbReference>
<feature type="domain" description="2Fe-2S ferredoxin-type" evidence="10">
    <location>
        <begin position="294"/>
        <end position="378"/>
    </location>
</feature>
<keyword evidence="3" id="KW-0001">2Fe-2S</keyword>
<dbReference type="Pfam" id="PF00175">
    <property type="entry name" value="NAD_binding_1"/>
    <property type="match status" value="1"/>
</dbReference>
<comment type="cofactor">
    <cofactor evidence="1">
        <name>FAD</name>
        <dbReference type="ChEBI" id="CHEBI:57692"/>
    </cofactor>
</comment>
<comment type="caution">
    <text evidence="12">The sequence shown here is derived from an EMBL/GenBank/DDBJ whole genome shotgun (WGS) entry which is preliminary data.</text>
</comment>
<dbReference type="RefSeq" id="WP_061125203.1">
    <property type="nucleotide sequence ID" value="NZ_FCOF02000013.1"/>
</dbReference>
<dbReference type="PANTHER" id="PTHR47354:SF6">
    <property type="entry name" value="NADH OXIDOREDUCTASE HCR"/>
    <property type="match status" value="1"/>
</dbReference>
<accession>A0A158BB08</accession>
<proteinExistence type="inferred from homology"/>
<dbReference type="InterPro" id="IPR012675">
    <property type="entry name" value="Beta-grasp_dom_sf"/>
</dbReference>
<evidence type="ECO:0000259" key="11">
    <source>
        <dbReference type="PROSITE" id="PS51384"/>
    </source>
</evidence>
<dbReference type="InterPro" id="IPR036010">
    <property type="entry name" value="2Fe-2S_ferredoxin-like_sf"/>
</dbReference>
<evidence type="ECO:0000259" key="10">
    <source>
        <dbReference type="PROSITE" id="PS51085"/>
    </source>
</evidence>
<dbReference type="InterPro" id="IPR017938">
    <property type="entry name" value="Riboflavin_synthase-like_b-brl"/>
</dbReference>
<keyword evidence="8" id="KW-0411">Iron-sulfur</keyword>
<dbReference type="GO" id="GO:0016491">
    <property type="term" value="F:oxidoreductase activity"/>
    <property type="evidence" value="ECO:0007669"/>
    <property type="project" value="UniProtKB-KW"/>
</dbReference>
<dbReference type="Gene3D" id="3.10.20.30">
    <property type="match status" value="1"/>
</dbReference>
<keyword evidence="4" id="KW-0479">Metal-binding</keyword>
<evidence type="ECO:0000313" key="12">
    <source>
        <dbReference type="EMBL" id="SAK67264.1"/>
    </source>
</evidence>
<dbReference type="SUPFAM" id="SSF54292">
    <property type="entry name" value="2Fe-2S ferredoxin-like"/>
    <property type="match status" value="1"/>
</dbReference>
<dbReference type="InterPro" id="IPR001041">
    <property type="entry name" value="2Fe-2S_ferredoxin-type"/>
</dbReference>
<comment type="similarity">
    <text evidence="9">In the N-terminal section; belongs to the FAD-binding oxidoreductase type 6 family.</text>
</comment>
<protein>
    <submittedName>
        <fullName evidence="12">Ferredoxin oxidoreductase</fullName>
    </submittedName>
</protein>
<dbReference type="Pfam" id="PF00970">
    <property type="entry name" value="FAD_binding_6"/>
    <property type="match status" value="1"/>
</dbReference>
<evidence type="ECO:0000256" key="9">
    <source>
        <dbReference type="ARBA" id="ARBA00061434"/>
    </source>
</evidence>
<dbReference type="Gene3D" id="3.40.50.80">
    <property type="entry name" value="Nucleotide-binding domain of ferredoxin-NADP reductase (FNR) module"/>
    <property type="match status" value="1"/>
</dbReference>
<evidence type="ECO:0000256" key="3">
    <source>
        <dbReference type="ARBA" id="ARBA00022714"/>
    </source>
</evidence>
<evidence type="ECO:0000256" key="1">
    <source>
        <dbReference type="ARBA" id="ARBA00001974"/>
    </source>
</evidence>
<dbReference type="Pfam" id="PF00111">
    <property type="entry name" value="Fer2"/>
    <property type="match status" value="1"/>
</dbReference>
<evidence type="ECO:0000256" key="7">
    <source>
        <dbReference type="ARBA" id="ARBA00023004"/>
    </source>
</evidence>
<dbReference type="CDD" id="cd00207">
    <property type="entry name" value="fer2"/>
    <property type="match status" value="1"/>
</dbReference>
<dbReference type="PROSITE" id="PS00197">
    <property type="entry name" value="2FE2S_FER_1"/>
    <property type="match status" value="1"/>
</dbReference>
<dbReference type="InterPro" id="IPR008333">
    <property type="entry name" value="Cbr1-like_FAD-bd_dom"/>
</dbReference>
<dbReference type="SUPFAM" id="SSF63380">
    <property type="entry name" value="Riboflavin synthase domain-like"/>
    <property type="match status" value="1"/>
</dbReference>
<dbReference type="EMBL" id="FCOF02000013">
    <property type="protein sequence ID" value="SAK67264.1"/>
    <property type="molecule type" value="Genomic_DNA"/>
</dbReference>
<dbReference type="InterPro" id="IPR001433">
    <property type="entry name" value="OxRdtase_FAD/NAD-bd"/>
</dbReference>
<evidence type="ECO:0000256" key="2">
    <source>
        <dbReference type="ARBA" id="ARBA00022630"/>
    </source>
</evidence>